<dbReference type="Proteomes" id="UP001595896">
    <property type="component" value="Unassembled WGS sequence"/>
</dbReference>
<feature type="domain" description="Aminoglycoside phosphotransferase" evidence="1">
    <location>
        <begin position="68"/>
        <end position="259"/>
    </location>
</feature>
<name>A0ABV9NPG8_9BACI</name>
<evidence type="ECO:0000313" key="3">
    <source>
        <dbReference type="Proteomes" id="UP001595896"/>
    </source>
</evidence>
<dbReference type="EMBL" id="JBHSGK010000003">
    <property type="protein sequence ID" value="MFC4735263.1"/>
    <property type="molecule type" value="Genomic_DNA"/>
</dbReference>
<keyword evidence="3" id="KW-1185">Reference proteome</keyword>
<dbReference type="SUPFAM" id="SSF56112">
    <property type="entry name" value="Protein kinase-like (PK-like)"/>
    <property type="match status" value="1"/>
</dbReference>
<accession>A0ABV9NPG8</accession>
<gene>
    <name evidence="2" type="ORF">ACFO4L_01580</name>
</gene>
<sequence>MTIPETVKAVFGNDYLVTSVTPVRGGTQKTVHRITCSNGFMFLHYAWDDDKNLFQEEMETSKHLFSIDSFLDNGKQIRSAGIAVPDIYYASNETRTAFVECITGPDFQRELERGTEADKKKVSAEAVDVAMALHELTRKSWGTVRSPEAGSCIEPHEKEAYTNLQFISSKRKLPLSALHSRLSLLAADIEPRNNYAFVHGELGPNHLLRSSSGEPVLIDIEGARYYDREYELSFMSFRYPYWETPATCDQNRFHYYLFGHHLSLAAGAIKLQERGYEDQNFARTLEAFHLKRLQHFPLLPQ</sequence>
<protein>
    <submittedName>
        <fullName evidence="2">Phosphotransferase</fullName>
    </submittedName>
</protein>
<dbReference type="InterPro" id="IPR011009">
    <property type="entry name" value="Kinase-like_dom_sf"/>
</dbReference>
<evidence type="ECO:0000313" key="2">
    <source>
        <dbReference type="EMBL" id="MFC4735263.1"/>
    </source>
</evidence>
<dbReference type="Pfam" id="PF01636">
    <property type="entry name" value="APH"/>
    <property type="match status" value="1"/>
</dbReference>
<comment type="caution">
    <text evidence="2">The sequence shown here is derived from an EMBL/GenBank/DDBJ whole genome shotgun (WGS) entry which is preliminary data.</text>
</comment>
<dbReference type="Gene3D" id="3.90.1200.10">
    <property type="match status" value="1"/>
</dbReference>
<reference evidence="3" key="1">
    <citation type="journal article" date="2019" name="Int. J. Syst. Evol. Microbiol.">
        <title>The Global Catalogue of Microorganisms (GCM) 10K type strain sequencing project: providing services to taxonomists for standard genome sequencing and annotation.</title>
        <authorList>
            <consortium name="The Broad Institute Genomics Platform"/>
            <consortium name="The Broad Institute Genome Sequencing Center for Infectious Disease"/>
            <person name="Wu L."/>
            <person name="Ma J."/>
        </authorList>
    </citation>
    <scope>NUCLEOTIDE SEQUENCE [LARGE SCALE GENOMIC DNA]</scope>
    <source>
        <strain evidence="3">JCM 12165</strain>
    </source>
</reference>
<evidence type="ECO:0000259" key="1">
    <source>
        <dbReference type="Pfam" id="PF01636"/>
    </source>
</evidence>
<proteinExistence type="predicted"/>
<organism evidence="2 3">
    <name type="scientific">Bacillus daqingensis</name>
    <dbReference type="NCBI Taxonomy" id="872396"/>
    <lineage>
        <taxon>Bacteria</taxon>
        <taxon>Bacillati</taxon>
        <taxon>Bacillota</taxon>
        <taxon>Bacilli</taxon>
        <taxon>Bacillales</taxon>
        <taxon>Bacillaceae</taxon>
        <taxon>Bacillus</taxon>
    </lineage>
</organism>
<dbReference type="InterPro" id="IPR002575">
    <property type="entry name" value="Aminoglycoside_PTrfase"/>
</dbReference>
<dbReference type="RefSeq" id="WP_377907886.1">
    <property type="nucleotide sequence ID" value="NZ_JBHSGK010000003.1"/>
</dbReference>